<reference evidence="20" key="1">
    <citation type="journal article" date="2021" name="PeerJ">
        <title>Extensive microbial diversity within the chicken gut microbiome revealed by metagenomics and culture.</title>
        <authorList>
            <person name="Gilroy R."/>
            <person name="Ravi A."/>
            <person name="Getino M."/>
            <person name="Pursley I."/>
            <person name="Horton D.L."/>
            <person name="Alikhan N.F."/>
            <person name="Baker D."/>
            <person name="Gharbi K."/>
            <person name="Hall N."/>
            <person name="Watson M."/>
            <person name="Adriaenssens E.M."/>
            <person name="Foster-Nyarko E."/>
            <person name="Jarju S."/>
            <person name="Secka A."/>
            <person name="Antonio M."/>
            <person name="Oren A."/>
            <person name="Chaudhuri R.R."/>
            <person name="La Ragione R."/>
            <person name="Hildebrand F."/>
            <person name="Pallen M.J."/>
        </authorList>
    </citation>
    <scope>NUCLEOTIDE SEQUENCE</scope>
    <source>
        <strain evidence="20">CHK189-11263</strain>
    </source>
</reference>
<comment type="pathway">
    <text evidence="3 19">Cofactor biosynthesis; adenosylcobalamin biosynthesis; adenosylcobalamin from cob(II)yrinate a,c-diamide: step 7/7.</text>
</comment>
<keyword evidence="7 19" id="KW-1003">Cell membrane</keyword>
<keyword evidence="13 19" id="KW-0472">Membrane</keyword>
<keyword evidence="11 19" id="KW-0460">Magnesium</keyword>
<evidence type="ECO:0000256" key="13">
    <source>
        <dbReference type="ARBA" id="ARBA00023136"/>
    </source>
</evidence>
<feature type="transmembrane region" description="Helical" evidence="19">
    <location>
        <begin position="106"/>
        <end position="124"/>
    </location>
</feature>
<evidence type="ECO:0000256" key="7">
    <source>
        <dbReference type="ARBA" id="ARBA00022475"/>
    </source>
</evidence>
<keyword evidence="10 19" id="KW-0812">Transmembrane</keyword>
<evidence type="ECO:0000313" key="21">
    <source>
        <dbReference type="Proteomes" id="UP000824208"/>
    </source>
</evidence>
<proteinExistence type="inferred from homology"/>
<protein>
    <recommendedName>
        <fullName evidence="6 19">Adenosylcobinamide-GDP ribazoletransferase</fullName>
        <ecNumber evidence="5 19">2.7.8.26</ecNumber>
    </recommendedName>
    <alternativeName>
        <fullName evidence="16 19">Cobalamin synthase</fullName>
    </alternativeName>
    <alternativeName>
        <fullName evidence="15 19">Cobalamin-5'-phosphate synthase</fullName>
    </alternativeName>
</protein>
<feature type="transmembrane region" description="Helical" evidence="19">
    <location>
        <begin position="175"/>
        <end position="193"/>
    </location>
</feature>
<dbReference type="GO" id="GO:0009236">
    <property type="term" value="P:cobalamin biosynthetic process"/>
    <property type="evidence" value="ECO:0007669"/>
    <property type="project" value="UniProtKB-UniRule"/>
</dbReference>
<dbReference type="InterPro" id="IPR003805">
    <property type="entry name" value="CobS"/>
</dbReference>
<dbReference type="PANTHER" id="PTHR34148:SF1">
    <property type="entry name" value="ADENOSYLCOBINAMIDE-GDP RIBAZOLETRANSFERASE"/>
    <property type="match status" value="1"/>
</dbReference>
<feature type="transmembrane region" description="Helical" evidence="19">
    <location>
        <begin position="136"/>
        <end position="155"/>
    </location>
</feature>
<evidence type="ECO:0000256" key="5">
    <source>
        <dbReference type="ARBA" id="ARBA00013200"/>
    </source>
</evidence>
<evidence type="ECO:0000256" key="2">
    <source>
        <dbReference type="ARBA" id="ARBA00004651"/>
    </source>
</evidence>
<evidence type="ECO:0000256" key="3">
    <source>
        <dbReference type="ARBA" id="ARBA00004663"/>
    </source>
</evidence>
<comment type="cofactor">
    <cofactor evidence="1 19">
        <name>Mg(2+)</name>
        <dbReference type="ChEBI" id="CHEBI:18420"/>
    </cofactor>
</comment>
<accession>A0A9D2M9I8</accession>
<gene>
    <name evidence="19" type="primary">cobS</name>
    <name evidence="20" type="ORF">H9714_03125</name>
</gene>
<evidence type="ECO:0000313" key="20">
    <source>
        <dbReference type="EMBL" id="HJB56522.1"/>
    </source>
</evidence>
<evidence type="ECO:0000256" key="14">
    <source>
        <dbReference type="ARBA" id="ARBA00025228"/>
    </source>
</evidence>
<evidence type="ECO:0000256" key="15">
    <source>
        <dbReference type="ARBA" id="ARBA00032605"/>
    </source>
</evidence>
<dbReference type="GO" id="GO:0008818">
    <property type="term" value="F:cobalamin 5'-phosphate synthase activity"/>
    <property type="evidence" value="ECO:0007669"/>
    <property type="project" value="UniProtKB-UniRule"/>
</dbReference>
<comment type="similarity">
    <text evidence="4 19">Belongs to the CobS family.</text>
</comment>
<evidence type="ECO:0000256" key="11">
    <source>
        <dbReference type="ARBA" id="ARBA00022842"/>
    </source>
</evidence>
<evidence type="ECO:0000256" key="17">
    <source>
        <dbReference type="ARBA" id="ARBA00048623"/>
    </source>
</evidence>
<organism evidence="20 21">
    <name type="scientific">Candidatus Flavonifractor intestinipullorum</name>
    <dbReference type="NCBI Taxonomy" id="2838587"/>
    <lineage>
        <taxon>Bacteria</taxon>
        <taxon>Bacillati</taxon>
        <taxon>Bacillota</taxon>
        <taxon>Clostridia</taxon>
        <taxon>Eubacteriales</taxon>
        <taxon>Oscillospiraceae</taxon>
        <taxon>Flavonifractor</taxon>
    </lineage>
</organism>
<dbReference type="Proteomes" id="UP000824208">
    <property type="component" value="Unassembled WGS sequence"/>
</dbReference>
<dbReference type="GO" id="GO:0005886">
    <property type="term" value="C:plasma membrane"/>
    <property type="evidence" value="ECO:0007669"/>
    <property type="project" value="UniProtKB-SubCell"/>
</dbReference>
<feature type="transmembrane region" description="Helical" evidence="19">
    <location>
        <begin position="228"/>
        <end position="251"/>
    </location>
</feature>
<name>A0A9D2M9I8_9FIRM</name>
<sequence length="252" mass="27039">MSAFIIAFSTYSRIPMPQVEWNEKHMKYAICFFPLVGAVVGLLALGWGWLCRFLDLGELLQAAGWTALPLLVTGGIHMDGFCDTVDALSSHQSRERKLEILKDSHTGAFAVIFCGVWLLLYTGAVSQAPFPRGIGVLAWGYVLSRALSGLALANWKGARPSGMLQAFADASHRTVVTATMVVYLLLAGVGMLLCSPVGGGAALLAAALVFAYYRRMSYRIFGGITGDLAGYFVQLCELAAALAVALTHGWIN</sequence>
<dbReference type="HAMAP" id="MF_00719">
    <property type="entry name" value="CobS"/>
    <property type="match status" value="1"/>
</dbReference>
<keyword evidence="9 19" id="KW-0808">Transferase</keyword>
<feature type="transmembrane region" description="Helical" evidence="19">
    <location>
        <begin position="28"/>
        <end position="50"/>
    </location>
</feature>
<dbReference type="EMBL" id="DWYC01000035">
    <property type="protein sequence ID" value="HJB56522.1"/>
    <property type="molecule type" value="Genomic_DNA"/>
</dbReference>
<evidence type="ECO:0000256" key="6">
    <source>
        <dbReference type="ARBA" id="ARBA00015850"/>
    </source>
</evidence>
<keyword evidence="12 19" id="KW-1133">Transmembrane helix</keyword>
<reference evidence="20" key="2">
    <citation type="submission" date="2021-04" db="EMBL/GenBank/DDBJ databases">
        <authorList>
            <person name="Gilroy R."/>
        </authorList>
    </citation>
    <scope>NUCLEOTIDE SEQUENCE</scope>
    <source>
        <strain evidence="20">CHK189-11263</strain>
    </source>
</reference>
<evidence type="ECO:0000256" key="9">
    <source>
        <dbReference type="ARBA" id="ARBA00022679"/>
    </source>
</evidence>
<evidence type="ECO:0000256" key="10">
    <source>
        <dbReference type="ARBA" id="ARBA00022692"/>
    </source>
</evidence>
<dbReference type="AlphaFoldDB" id="A0A9D2M9I8"/>
<dbReference type="PANTHER" id="PTHR34148">
    <property type="entry name" value="ADENOSYLCOBINAMIDE-GDP RIBAZOLETRANSFERASE"/>
    <property type="match status" value="1"/>
</dbReference>
<comment type="subcellular location">
    <subcellularLocation>
        <location evidence="2 19">Cell membrane</location>
        <topology evidence="2 19">Multi-pass membrane protein</topology>
    </subcellularLocation>
</comment>
<dbReference type="Pfam" id="PF02654">
    <property type="entry name" value="CobS"/>
    <property type="match status" value="1"/>
</dbReference>
<dbReference type="GO" id="GO:0051073">
    <property type="term" value="F:adenosylcobinamide-GDP ribazoletransferase activity"/>
    <property type="evidence" value="ECO:0007669"/>
    <property type="project" value="UniProtKB-UniRule"/>
</dbReference>
<evidence type="ECO:0000256" key="12">
    <source>
        <dbReference type="ARBA" id="ARBA00022989"/>
    </source>
</evidence>
<keyword evidence="8 19" id="KW-0169">Cobalamin biosynthesis</keyword>
<evidence type="ECO:0000256" key="4">
    <source>
        <dbReference type="ARBA" id="ARBA00010561"/>
    </source>
</evidence>
<evidence type="ECO:0000256" key="18">
    <source>
        <dbReference type="ARBA" id="ARBA00049504"/>
    </source>
</evidence>
<evidence type="ECO:0000256" key="16">
    <source>
        <dbReference type="ARBA" id="ARBA00032853"/>
    </source>
</evidence>
<comment type="catalytic activity">
    <reaction evidence="17 19">
        <text>alpha-ribazole + adenosylcob(III)inamide-GDP = adenosylcob(III)alamin + GMP + H(+)</text>
        <dbReference type="Rhea" id="RHEA:16049"/>
        <dbReference type="ChEBI" id="CHEBI:10329"/>
        <dbReference type="ChEBI" id="CHEBI:15378"/>
        <dbReference type="ChEBI" id="CHEBI:18408"/>
        <dbReference type="ChEBI" id="CHEBI:58115"/>
        <dbReference type="ChEBI" id="CHEBI:60487"/>
        <dbReference type="EC" id="2.7.8.26"/>
    </reaction>
</comment>
<evidence type="ECO:0000256" key="1">
    <source>
        <dbReference type="ARBA" id="ARBA00001946"/>
    </source>
</evidence>
<evidence type="ECO:0000256" key="19">
    <source>
        <dbReference type="HAMAP-Rule" id="MF_00719"/>
    </source>
</evidence>
<comment type="function">
    <text evidence="14 19">Joins adenosylcobinamide-GDP and alpha-ribazole to generate adenosylcobalamin (Ado-cobalamin). Also synthesizes adenosylcobalamin 5'-phosphate from adenosylcobinamide-GDP and alpha-ribazole 5'-phosphate.</text>
</comment>
<comment type="catalytic activity">
    <reaction evidence="18 19">
        <text>alpha-ribazole 5'-phosphate + adenosylcob(III)inamide-GDP = adenosylcob(III)alamin 5'-phosphate + GMP + H(+)</text>
        <dbReference type="Rhea" id="RHEA:23560"/>
        <dbReference type="ChEBI" id="CHEBI:15378"/>
        <dbReference type="ChEBI" id="CHEBI:57918"/>
        <dbReference type="ChEBI" id="CHEBI:58115"/>
        <dbReference type="ChEBI" id="CHEBI:60487"/>
        <dbReference type="ChEBI" id="CHEBI:60493"/>
        <dbReference type="EC" id="2.7.8.26"/>
    </reaction>
</comment>
<evidence type="ECO:0000256" key="8">
    <source>
        <dbReference type="ARBA" id="ARBA00022573"/>
    </source>
</evidence>
<dbReference type="EC" id="2.7.8.26" evidence="5 19"/>
<comment type="caution">
    <text evidence="20">The sequence shown here is derived from an EMBL/GenBank/DDBJ whole genome shotgun (WGS) entry which is preliminary data.</text>
</comment>